<evidence type="ECO:0000313" key="5">
    <source>
        <dbReference type="EMBL" id="EMF13413.1"/>
    </source>
</evidence>
<dbReference type="OMA" id="SIWDYSK"/>
<dbReference type="EMBL" id="KB456263">
    <property type="protein sequence ID" value="EMF13413.1"/>
    <property type="molecule type" value="Genomic_DNA"/>
</dbReference>
<dbReference type="PROSITE" id="PS50294">
    <property type="entry name" value="WD_REPEATS_REGION"/>
    <property type="match status" value="1"/>
</dbReference>
<dbReference type="STRING" id="692275.M3CI17"/>
<dbReference type="HOGENOM" id="CLU_000288_57_9_1"/>
<dbReference type="SMART" id="SM00320">
    <property type="entry name" value="WD40"/>
    <property type="match status" value="6"/>
</dbReference>
<evidence type="ECO:0000313" key="6">
    <source>
        <dbReference type="Proteomes" id="UP000016931"/>
    </source>
</evidence>
<dbReference type="OrthoDB" id="10261640at2759"/>
<evidence type="ECO:0000256" key="1">
    <source>
        <dbReference type="ARBA" id="ARBA00022574"/>
    </source>
</evidence>
<dbReference type="SUPFAM" id="SSF50978">
    <property type="entry name" value="WD40 repeat-like"/>
    <property type="match status" value="1"/>
</dbReference>
<evidence type="ECO:0000256" key="3">
    <source>
        <dbReference type="PROSITE-ProRule" id="PRU00221"/>
    </source>
</evidence>
<evidence type="ECO:0000256" key="4">
    <source>
        <dbReference type="SAM" id="MobiDB-lite"/>
    </source>
</evidence>
<dbReference type="RefSeq" id="XP_016761534.1">
    <property type="nucleotide sequence ID" value="XM_016901961.1"/>
</dbReference>
<gene>
    <name evidence="5" type="ORF">SEPMUDRAFT_125204</name>
</gene>
<feature type="repeat" description="WD" evidence="3">
    <location>
        <begin position="67"/>
        <end position="100"/>
    </location>
</feature>
<dbReference type="InterPro" id="IPR015943">
    <property type="entry name" value="WD40/YVTN_repeat-like_dom_sf"/>
</dbReference>
<organism evidence="5 6">
    <name type="scientific">Sphaerulina musiva (strain SO2202)</name>
    <name type="common">Poplar stem canker fungus</name>
    <name type="synonym">Septoria musiva</name>
    <dbReference type="NCBI Taxonomy" id="692275"/>
    <lineage>
        <taxon>Eukaryota</taxon>
        <taxon>Fungi</taxon>
        <taxon>Dikarya</taxon>
        <taxon>Ascomycota</taxon>
        <taxon>Pezizomycotina</taxon>
        <taxon>Dothideomycetes</taxon>
        <taxon>Dothideomycetidae</taxon>
        <taxon>Mycosphaerellales</taxon>
        <taxon>Mycosphaerellaceae</taxon>
        <taxon>Sphaerulina</taxon>
    </lineage>
</organism>
<accession>M3CI17</accession>
<reference evidence="5 6" key="1">
    <citation type="journal article" date="2012" name="PLoS Pathog.">
        <title>Diverse lifestyles and strategies of plant pathogenesis encoded in the genomes of eighteen Dothideomycetes fungi.</title>
        <authorList>
            <person name="Ohm R.A."/>
            <person name="Feau N."/>
            <person name="Henrissat B."/>
            <person name="Schoch C.L."/>
            <person name="Horwitz B.A."/>
            <person name="Barry K.W."/>
            <person name="Condon B.J."/>
            <person name="Copeland A.C."/>
            <person name="Dhillon B."/>
            <person name="Glaser F."/>
            <person name="Hesse C.N."/>
            <person name="Kosti I."/>
            <person name="LaButti K."/>
            <person name="Lindquist E.A."/>
            <person name="Lucas S."/>
            <person name="Salamov A.A."/>
            <person name="Bradshaw R.E."/>
            <person name="Ciuffetti L."/>
            <person name="Hamelin R.C."/>
            <person name="Kema G.H.J."/>
            <person name="Lawrence C."/>
            <person name="Scott J.A."/>
            <person name="Spatafora J.W."/>
            <person name="Turgeon B.G."/>
            <person name="de Wit P.J.G.M."/>
            <person name="Zhong S."/>
            <person name="Goodwin S.B."/>
            <person name="Grigoriev I.V."/>
        </authorList>
    </citation>
    <scope>NUCLEOTIDE SEQUENCE [LARGE SCALE GENOMIC DNA]</scope>
    <source>
        <strain evidence="5 6">SO2202</strain>
    </source>
</reference>
<dbReference type="GeneID" id="27899098"/>
<keyword evidence="6" id="KW-1185">Reference proteome</keyword>
<protein>
    <submittedName>
        <fullName evidence="5">WD40 repeat-like protein</fullName>
    </submittedName>
</protein>
<dbReference type="Pfam" id="PF00400">
    <property type="entry name" value="WD40"/>
    <property type="match status" value="1"/>
</dbReference>
<dbReference type="PROSITE" id="PS50082">
    <property type="entry name" value="WD_REPEATS_2"/>
    <property type="match status" value="1"/>
</dbReference>
<feature type="compositionally biased region" description="Acidic residues" evidence="4">
    <location>
        <begin position="12"/>
        <end position="50"/>
    </location>
</feature>
<keyword evidence="2" id="KW-0677">Repeat</keyword>
<dbReference type="InterPro" id="IPR036322">
    <property type="entry name" value="WD40_repeat_dom_sf"/>
</dbReference>
<name>M3CI17_SPHMS</name>
<dbReference type="eggNOG" id="KOG0296">
    <property type="taxonomic scope" value="Eukaryota"/>
</dbReference>
<dbReference type="InterPro" id="IPR001680">
    <property type="entry name" value="WD40_rpt"/>
</dbReference>
<proteinExistence type="predicted"/>
<keyword evidence="1 3" id="KW-0853">WD repeat</keyword>
<sequence length="510" mass="53427">MASNQNGHREVEEEEEDQAMLDPNEAEEVVEDEDGDAAMDSGGEEEDDGPGDVQQTIQLQNDSVAHFDAHKDSIYCIAQHPTRPEIIATGGGDDTAYVWDATPEPGPVLPASYETNPQPRERQSQQVIAKLGPQDETVNTIAFTLPRGDFIATGTAGGTLNVYTTPTAQSPQPHLVASAKEVDDITWIVPCPSTNEAYANTIALGAADGSVWIYSIDGQNLNMIQSFFLHQAPCTAGAWTPGGQLLATVDEASSLYVWDVFGEAAAAGVSDPNGSQAIIRFTADDERFKVDGGLYSAAISPGGGIVAVGGAFGNIRVISLPRLSPSAPSSSSQQKSAGKSKAPAAGASSYGQILSAFAAQTDGVETLDFSQPPLTLLAAGSVDGSIAIFDAAKSFAVRRLIKDSHALDEVPHAVIKVEFAKTPLGTANTKAHLLTSCGNDGVVRRWDVRGGTASAGQGLVKEWKGHMENDGERGGILGFVQGNGHKQVAGSHVITAGDDHVSLVFEHRDA</sequence>
<feature type="region of interest" description="Disordered" evidence="4">
    <location>
        <begin position="1"/>
        <end position="54"/>
    </location>
</feature>
<dbReference type="InterPro" id="IPR051179">
    <property type="entry name" value="WD_repeat_multifunction"/>
</dbReference>
<dbReference type="Gene3D" id="2.130.10.10">
    <property type="entry name" value="YVTN repeat-like/Quinoprotein amine dehydrogenase"/>
    <property type="match status" value="1"/>
</dbReference>
<dbReference type="PANTHER" id="PTHR19857:SF8">
    <property type="entry name" value="ANGIO-ASSOCIATED MIGRATORY CELL PROTEIN"/>
    <property type="match status" value="1"/>
</dbReference>
<dbReference type="PANTHER" id="PTHR19857">
    <property type="entry name" value="MITOCHONDRIAL DIVISION PROTEIN 1-RELATED"/>
    <property type="match status" value="1"/>
</dbReference>
<dbReference type="AlphaFoldDB" id="M3CI17"/>
<dbReference type="Proteomes" id="UP000016931">
    <property type="component" value="Unassembled WGS sequence"/>
</dbReference>
<evidence type="ECO:0000256" key="2">
    <source>
        <dbReference type="ARBA" id="ARBA00022737"/>
    </source>
</evidence>